<reference evidence="1" key="1">
    <citation type="submission" date="2016-01" db="EMBL/GenBank/DDBJ databases">
        <title>Reference transcriptome for the parasite Schistocephalus solidus: insights into the molecular evolution of parasitism.</title>
        <authorList>
            <person name="Hebert F.O."/>
            <person name="Grambauer S."/>
            <person name="Barber I."/>
            <person name="Landry C.R."/>
            <person name="Aubin-Horth N."/>
        </authorList>
    </citation>
    <scope>NUCLEOTIDE SEQUENCE</scope>
</reference>
<dbReference type="EMBL" id="GEEE01023966">
    <property type="protein sequence ID" value="JAP39259.1"/>
    <property type="molecule type" value="Transcribed_RNA"/>
</dbReference>
<proteinExistence type="predicted"/>
<gene>
    <name evidence="1" type="primary">AKRCA</name>
    <name evidence="1" type="ORF">TR168254</name>
</gene>
<organism evidence="1">
    <name type="scientific">Schistocephalus solidus</name>
    <name type="common">Tapeworm</name>
    <dbReference type="NCBI Taxonomy" id="70667"/>
    <lineage>
        <taxon>Eukaryota</taxon>
        <taxon>Metazoa</taxon>
        <taxon>Spiralia</taxon>
        <taxon>Lophotrochozoa</taxon>
        <taxon>Platyhelminthes</taxon>
        <taxon>Cestoda</taxon>
        <taxon>Eucestoda</taxon>
        <taxon>Diphyllobothriidea</taxon>
        <taxon>Diphyllobothriidae</taxon>
        <taxon>Schistocephalus</taxon>
    </lineage>
</organism>
<protein>
    <submittedName>
        <fullName evidence="1">Aldo-keto reductase family 4 member C10</fullName>
    </submittedName>
</protein>
<accession>A0A0X3NGX4</accession>
<evidence type="ECO:0000313" key="1">
    <source>
        <dbReference type="EMBL" id="JAP39259.1"/>
    </source>
</evidence>
<dbReference type="AlphaFoldDB" id="A0A0X3NGX4"/>
<name>A0A0X3NGX4_SCHSO</name>
<sequence length="119" mass="13312">MYACIFWQLENYDHTTSSASWAPGAEGVYALEALFIYLPARNGIGTQAPLLLRGFLLIFREIIVSIPYREQLLFPKVCAKPPVLLRLGVPNPVSYLPNSSDLAPSDGHFFEVDKRISID</sequence>